<comment type="caution">
    <text evidence="2">The sequence shown here is derived from an EMBL/GenBank/DDBJ whole genome shotgun (WGS) entry which is preliminary data.</text>
</comment>
<proteinExistence type="predicted"/>
<keyword evidence="3" id="KW-1185">Reference proteome</keyword>
<evidence type="ECO:0000313" key="2">
    <source>
        <dbReference type="EMBL" id="KAG2232192.1"/>
    </source>
</evidence>
<feature type="region of interest" description="Disordered" evidence="1">
    <location>
        <begin position="130"/>
        <end position="151"/>
    </location>
</feature>
<feature type="region of interest" description="Disordered" evidence="1">
    <location>
        <begin position="69"/>
        <end position="111"/>
    </location>
</feature>
<protein>
    <submittedName>
        <fullName evidence="2">Uncharacterized protein</fullName>
    </submittedName>
</protein>
<reference evidence="2" key="1">
    <citation type="submission" date="2021-01" db="EMBL/GenBank/DDBJ databases">
        <title>Metabolic potential, ecology and presence of endohyphal bacteria is reflected in genomic diversity of Mucoromycotina.</title>
        <authorList>
            <person name="Muszewska A."/>
            <person name="Okrasinska A."/>
            <person name="Steczkiewicz K."/>
            <person name="Drgas O."/>
            <person name="Orlowska M."/>
            <person name="Perlinska-Lenart U."/>
            <person name="Aleksandrzak-Piekarczyk T."/>
            <person name="Szatraj K."/>
            <person name="Zielenkiewicz U."/>
            <person name="Pilsyk S."/>
            <person name="Malc E."/>
            <person name="Mieczkowski P."/>
            <person name="Kruszewska J.S."/>
            <person name="Biernat P."/>
            <person name="Pawlowska J."/>
        </authorList>
    </citation>
    <scope>NUCLEOTIDE SEQUENCE</scope>
    <source>
        <strain evidence="2">WA0000018081</strain>
    </source>
</reference>
<sequence length="151" mass="17101">MPNLPASCLIKPTSNTLHKRKRIDKTVRFDVEHTVIIDTYSPLDYDRGSVFSFPVQYKVNPNISRDVPTLSLEIPSSPCDSEASSPDLEQHHQFSPTSKDKKKKPKLTVNTSACDGPLFFTKLSTNHVRYNDDDEDDTINDYLIPSTPTLY</sequence>
<gene>
    <name evidence="2" type="ORF">INT48_004120</name>
</gene>
<evidence type="ECO:0000256" key="1">
    <source>
        <dbReference type="SAM" id="MobiDB-lite"/>
    </source>
</evidence>
<dbReference type="Proteomes" id="UP000613177">
    <property type="component" value="Unassembled WGS sequence"/>
</dbReference>
<accession>A0A8H7VUT5</accession>
<evidence type="ECO:0000313" key="3">
    <source>
        <dbReference type="Proteomes" id="UP000613177"/>
    </source>
</evidence>
<dbReference type="OrthoDB" id="2258905at2759"/>
<dbReference type="AlphaFoldDB" id="A0A8H7VUT5"/>
<organism evidence="2 3">
    <name type="scientific">Thamnidium elegans</name>
    <dbReference type="NCBI Taxonomy" id="101142"/>
    <lineage>
        <taxon>Eukaryota</taxon>
        <taxon>Fungi</taxon>
        <taxon>Fungi incertae sedis</taxon>
        <taxon>Mucoromycota</taxon>
        <taxon>Mucoromycotina</taxon>
        <taxon>Mucoromycetes</taxon>
        <taxon>Mucorales</taxon>
        <taxon>Mucorineae</taxon>
        <taxon>Mucoraceae</taxon>
        <taxon>Thamnidium</taxon>
    </lineage>
</organism>
<dbReference type="EMBL" id="JAEPRE010000120">
    <property type="protein sequence ID" value="KAG2232192.1"/>
    <property type="molecule type" value="Genomic_DNA"/>
</dbReference>
<name>A0A8H7VUT5_9FUNG</name>